<dbReference type="AlphaFoldDB" id="A0A517Z8S8"/>
<evidence type="ECO:0000256" key="2">
    <source>
        <dbReference type="ARBA" id="ARBA00009755"/>
    </source>
</evidence>
<dbReference type="InterPro" id="IPR008930">
    <property type="entry name" value="Terpenoid_cyclase/PrenylTrfase"/>
</dbReference>
<dbReference type="GO" id="GO:0005811">
    <property type="term" value="C:lipid droplet"/>
    <property type="evidence" value="ECO:0007669"/>
    <property type="project" value="InterPro"/>
</dbReference>
<protein>
    <submittedName>
        <fullName evidence="7">Squalene--hopene cyclase</fullName>
        <ecNumber evidence="7">4.2.1.129</ecNumber>
    </submittedName>
</protein>
<dbReference type="KEGG" id="mri:Mal4_31980"/>
<dbReference type="GO" id="GO:0016829">
    <property type="term" value="F:lyase activity"/>
    <property type="evidence" value="ECO:0007669"/>
    <property type="project" value="UniProtKB-KW"/>
</dbReference>
<dbReference type="PANTHER" id="PTHR11764">
    <property type="entry name" value="TERPENE CYCLASE/MUTASE FAMILY MEMBER"/>
    <property type="match status" value="1"/>
</dbReference>
<dbReference type="Proteomes" id="UP000320496">
    <property type="component" value="Chromosome"/>
</dbReference>
<comment type="pathway">
    <text evidence="1">Secondary metabolite biosynthesis; hopanoid biosynthesis.</text>
</comment>
<dbReference type="GO" id="GO:0016866">
    <property type="term" value="F:intramolecular transferase activity"/>
    <property type="evidence" value="ECO:0007669"/>
    <property type="project" value="InterPro"/>
</dbReference>
<dbReference type="GO" id="GO:0016104">
    <property type="term" value="P:triterpenoid biosynthetic process"/>
    <property type="evidence" value="ECO:0007669"/>
    <property type="project" value="InterPro"/>
</dbReference>
<dbReference type="InterPro" id="IPR032696">
    <property type="entry name" value="SQ_cyclase_C"/>
</dbReference>
<comment type="similarity">
    <text evidence="2">Belongs to the terpene cyclase/mutase family.</text>
</comment>
<evidence type="ECO:0000256" key="3">
    <source>
        <dbReference type="ARBA" id="ARBA00022737"/>
    </source>
</evidence>
<accession>A0A517Z8S8</accession>
<dbReference type="UniPathway" id="UPA00337"/>
<feature type="domain" description="Squalene cyclase C-terminal" evidence="5">
    <location>
        <begin position="357"/>
        <end position="436"/>
    </location>
</feature>
<dbReference type="Pfam" id="PF13249">
    <property type="entry name" value="SQHop_cyclase_N"/>
    <property type="match status" value="1"/>
</dbReference>
<keyword evidence="3" id="KW-0677">Repeat</keyword>
<evidence type="ECO:0000256" key="1">
    <source>
        <dbReference type="ARBA" id="ARBA00004999"/>
    </source>
</evidence>
<dbReference type="SUPFAM" id="SSF48239">
    <property type="entry name" value="Terpenoid cyclases/Protein prenyltransferases"/>
    <property type="match status" value="2"/>
</dbReference>
<dbReference type="Pfam" id="PF13243">
    <property type="entry name" value="SQHop_cyclase_C"/>
    <property type="match status" value="2"/>
</dbReference>
<gene>
    <name evidence="7" type="primary">shc</name>
    <name evidence="7" type="ORF">Mal4_31980</name>
</gene>
<dbReference type="EMBL" id="CP036275">
    <property type="protein sequence ID" value="QDU38866.1"/>
    <property type="molecule type" value="Genomic_DNA"/>
</dbReference>
<name>A0A517Z8S8_9PLAN</name>
<reference evidence="7 8" key="1">
    <citation type="submission" date="2019-02" db="EMBL/GenBank/DDBJ databases">
        <title>Deep-cultivation of Planctomycetes and their phenomic and genomic characterization uncovers novel biology.</title>
        <authorList>
            <person name="Wiegand S."/>
            <person name="Jogler M."/>
            <person name="Boedeker C."/>
            <person name="Pinto D."/>
            <person name="Vollmers J."/>
            <person name="Rivas-Marin E."/>
            <person name="Kohn T."/>
            <person name="Peeters S.H."/>
            <person name="Heuer A."/>
            <person name="Rast P."/>
            <person name="Oberbeckmann S."/>
            <person name="Bunk B."/>
            <person name="Jeske O."/>
            <person name="Meyerdierks A."/>
            <person name="Storesund J.E."/>
            <person name="Kallscheuer N."/>
            <person name="Luecker S."/>
            <person name="Lage O.M."/>
            <person name="Pohl T."/>
            <person name="Merkel B.J."/>
            <person name="Hornburger P."/>
            <person name="Mueller R.-W."/>
            <person name="Bruemmer F."/>
            <person name="Labrenz M."/>
            <person name="Spormann A.M."/>
            <person name="Op den Camp H."/>
            <person name="Overmann J."/>
            <person name="Amann R."/>
            <person name="Jetten M.S.M."/>
            <person name="Mascher T."/>
            <person name="Medema M.H."/>
            <person name="Devos D.P."/>
            <person name="Kaster A.-K."/>
            <person name="Ovreas L."/>
            <person name="Rohde M."/>
            <person name="Galperin M.Y."/>
            <person name="Jogler C."/>
        </authorList>
    </citation>
    <scope>NUCLEOTIDE SEQUENCE [LARGE SCALE GENOMIC DNA]</scope>
    <source>
        <strain evidence="7 8">Mal4</strain>
    </source>
</reference>
<organism evidence="7 8">
    <name type="scientific">Maioricimonas rarisocia</name>
    <dbReference type="NCBI Taxonomy" id="2528026"/>
    <lineage>
        <taxon>Bacteria</taxon>
        <taxon>Pseudomonadati</taxon>
        <taxon>Planctomycetota</taxon>
        <taxon>Planctomycetia</taxon>
        <taxon>Planctomycetales</taxon>
        <taxon>Planctomycetaceae</taxon>
        <taxon>Maioricimonas</taxon>
    </lineage>
</organism>
<keyword evidence="8" id="KW-1185">Reference proteome</keyword>
<dbReference type="InterPro" id="IPR018333">
    <property type="entry name" value="Squalene_cyclase"/>
</dbReference>
<dbReference type="Gene3D" id="1.50.10.20">
    <property type="match status" value="3"/>
</dbReference>
<evidence type="ECO:0000259" key="5">
    <source>
        <dbReference type="Pfam" id="PF13243"/>
    </source>
</evidence>
<dbReference type="NCBIfam" id="TIGR01787">
    <property type="entry name" value="squalene_cyclas"/>
    <property type="match status" value="1"/>
</dbReference>
<dbReference type="EC" id="4.2.1.129" evidence="7"/>
<sequence>MRKVPEMSSGRIRFEDRLGGAAVQDGKGPHFSLSTTARARGNATEVQQAVTRTRDWLLERQSEDGYWVAELEGDTILESEYILLLAYLGKGQSDVARQAAAYMLESQMPEGGWSHYPGGPIEISGAVKAYWALKITGHDPDAEYMVRARNAILAAGGAEKVNSFTRYYMALLGQISYQQCPAVPPEIMLLPSWMPFNIYEMSSWSRTILVPLSILWAYQPQTELPPEHRIDELFLNGAENLPVSMPPSDQLDDLKQRTTIDWGAVFRGVDRVWKVIERCRIKPLRRVAVAKAARWMRERFAHSDGLGAIFPPIIWSVVALKCLGHDDDSPEVVAGLQELERLMIRENGTIRLQPCKSPVWDTAISTLALREAGVSERHPAIRRSVQWLLSKEVRQQGDWSVRRPGLPPGGWYFEFNNAFYPDIDDTIMVTMVLARCLPGRRQADWSASLVPTGPRDYTDEADLAAIVSGQTDDPLQSCMAVEAMRPMLAAIRRGVRWTFAMQSRNGGWAAFDADNDREILTRVPFADHNAMIDPATADITARVLEMFSCVGLDTDHEVIAKALRFVWDQQEPDGAWYGRWGVNYIYGTWQVLVGLTGLGVPAEDPRLQKGADWLESCQQADGGWGESPRTYDEPDTRGQGPTTASQTAWALMGLMAAGRVESEAVKRGIQYLIDTQKNDGTWDEPWFTGTGFPRVFYLRYHLYRIYFPLMALGRYERLTGQRVDG</sequence>
<dbReference type="PANTHER" id="PTHR11764:SF20">
    <property type="entry name" value="LANOSTEROL SYNTHASE"/>
    <property type="match status" value="1"/>
</dbReference>
<dbReference type="CDD" id="cd02892">
    <property type="entry name" value="SQCY_1"/>
    <property type="match status" value="1"/>
</dbReference>
<evidence type="ECO:0000259" key="6">
    <source>
        <dbReference type="Pfam" id="PF13249"/>
    </source>
</evidence>
<dbReference type="SFLD" id="SFLDG01016">
    <property type="entry name" value="Prenyltransferase_Like_2"/>
    <property type="match status" value="1"/>
</dbReference>
<evidence type="ECO:0000313" key="8">
    <source>
        <dbReference type="Proteomes" id="UP000320496"/>
    </source>
</evidence>
<evidence type="ECO:0000313" key="7">
    <source>
        <dbReference type="EMBL" id="QDU38866.1"/>
    </source>
</evidence>
<keyword evidence="7" id="KW-0456">Lyase</keyword>
<proteinExistence type="inferred from homology"/>
<evidence type="ECO:0000256" key="4">
    <source>
        <dbReference type="SAM" id="MobiDB-lite"/>
    </source>
</evidence>
<dbReference type="InterPro" id="IPR032697">
    <property type="entry name" value="SQ_cyclase_N"/>
</dbReference>
<feature type="domain" description="Squalene cyclase N-terminal" evidence="6">
    <location>
        <begin position="50"/>
        <end position="347"/>
    </location>
</feature>
<feature type="region of interest" description="Disordered" evidence="4">
    <location>
        <begin position="618"/>
        <end position="643"/>
    </location>
</feature>
<feature type="domain" description="Squalene cyclase C-terminal" evidence="5">
    <location>
        <begin position="481"/>
        <end position="716"/>
    </location>
</feature>